<dbReference type="GO" id="GO:0005506">
    <property type="term" value="F:iron ion binding"/>
    <property type="evidence" value="ECO:0007669"/>
    <property type="project" value="InterPro"/>
</dbReference>
<reference evidence="1" key="1">
    <citation type="journal article" date="2023" name="Plant J.">
        <title>Genome sequences and population genomics provide insights into the demographic history, inbreeding, and mutation load of two 'living fossil' tree species of Dipteronia.</title>
        <authorList>
            <person name="Feng Y."/>
            <person name="Comes H.P."/>
            <person name="Chen J."/>
            <person name="Zhu S."/>
            <person name="Lu R."/>
            <person name="Zhang X."/>
            <person name="Li P."/>
            <person name="Qiu J."/>
            <person name="Olsen K.M."/>
            <person name="Qiu Y."/>
        </authorList>
    </citation>
    <scope>NUCLEOTIDE SEQUENCE</scope>
    <source>
        <strain evidence="1">NBL</strain>
    </source>
</reference>
<evidence type="ECO:0000313" key="1">
    <source>
        <dbReference type="EMBL" id="KAK3219112.1"/>
    </source>
</evidence>
<keyword evidence="2" id="KW-1185">Reference proteome</keyword>
<dbReference type="GO" id="GO:0016705">
    <property type="term" value="F:oxidoreductase activity, acting on paired donors, with incorporation or reduction of molecular oxygen"/>
    <property type="evidence" value="ECO:0007669"/>
    <property type="project" value="InterPro"/>
</dbReference>
<evidence type="ECO:0000313" key="2">
    <source>
        <dbReference type="Proteomes" id="UP001281410"/>
    </source>
</evidence>
<protein>
    <submittedName>
        <fullName evidence="1">Uncharacterized protein</fullName>
    </submittedName>
</protein>
<comment type="caution">
    <text evidence="1">The sequence shown here is derived from an EMBL/GenBank/DDBJ whole genome shotgun (WGS) entry which is preliminary data.</text>
</comment>
<dbReference type="EMBL" id="JANJYJ010000004">
    <property type="protein sequence ID" value="KAK3219112.1"/>
    <property type="molecule type" value="Genomic_DNA"/>
</dbReference>
<name>A0AAE0E933_9ROSI</name>
<gene>
    <name evidence="1" type="ORF">Dsin_013082</name>
</gene>
<dbReference type="GO" id="GO:0020037">
    <property type="term" value="F:heme binding"/>
    <property type="evidence" value="ECO:0007669"/>
    <property type="project" value="InterPro"/>
</dbReference>
<accession>A0AAE0E933</accession>
<dbReference type="InterPro" id="IPR036396">
    <property type="entry name" value="Cyt_P450_sf"/>
</dbReference>
<proteinExistence type="predicted"/>
<dbReference type="Proteomes" id="UP001281410">
    <property type="component" value="Unassembled WGS sequence"/>
</dbReference>
<dbReference type="AlphaFoldDB" id="A0AAE0E933"/>
<dbReference type="GO" id="GO:0004497">
    <property type="term" value="F:monooxygenase activity"/>
    <property type="evidence" value="ECO:0007669"/>
    <property type="project" value="InterPro"/>
</dbReference>
<sequence length="76" mass="8716">MAVFCGASAHKCLFSGTNKYIQAWWPPSMKKIMMHDSKNHSSVEESAKIRVILPRFLKIEALQRYIPVIDAMAKKH</sequence>
<dbReference type="Gene3D" id="1.10.630.10">
    <property type="entry name" value="Cytochrome P450"/>
    <property type="match status" value="1"/>
</dbReference>
<organism evidence="1 2">
    <name type="scientific">Dipteronia sinensis</name>
    <dbReference type="NCBI Taxonomy" id="43782"/>
    <lineage>
        <taxon>Eukaryota</taxon>
        <taxon>Viridiplantae</taxon>
        <taxon>Streptophyta</taxon>
        <taxon>Embryophyta</taxon>
        <taxon>Tracheophyta</taxon>
        <taxon>Spermatophyta</taxon>
        <taxon>Magnoliopsida</taxon>
        <taxon>eudicotyledons</taxon>
        <taxon>Gunneridae</taxon>
        <taxon>Pentapetalae</taxon>
        <taxon>rosids</taxon>
        <taxon>malvids</taxon>
        <taxon>Sapindales</taxon>
        <taxon>Sapindaceae</taxon>
        <taxon>Hippocastanoideae</taxon>
        <taxon>Acereae</taxon>
        <taxon>Dipteronia</taxon>
    </lineage>
</organism>